<dbReference type="GO" id="GO:0003677">
    <property type="term" value="F:DNA binding"/>
    <property type="evidence" value="ECO:0007669"/>
    <property type="project" value="UniProtKB-KW"/>
</dbReference>
<evidence type="ECO:0000259" key="7">
    <source>
        <dbReference type="PROSITE" id="PS50110"/>
    </source>
</evidence>
<reference evidence="8" key="1">
    <citation type="submission" date="2022-04" db="EMBL/GenBank/DDBJ databases">
        <title>Whole genome sequence of Sphaerotilus sp. FB-5.</title>
        <authorList>
            <person name="Takeda M."/>
            <person name="Narihara S."/>
            <person name="Akimoto M."/>
            <person name="Akimoto R."/>
            <person name="Nishiyashiki S."/>
            <person name="Murakami T."/>
        </authorList>
    </citation>
    <scope>NUCLEOTIDE SEQUENCE</scope>
    <source>
        <strain evidence="8">FB-5</strain>
    </source>
</reference>
<dbReference type="CDD" id="cd17535">
    <property type="entry name" value="REC_NarL-like"/>
    <property type="match status" value="1"/>
</dbReference>
<organism evidence="8 9">
    <name type="scientific">Sphaerotilus microaerophilus</name>
    <dbReference type="NCBI Taxonomy" id="2914710"/>
    <lineage>
        <taxon>Bacteria</taxon>
        <taxon>Pseudomonadati</taxon>
        <taxon>Pseudomonadota</taxon>
        <taxon>Betaproteobacteria</taxon>
        <taxon>Burkholderiales</taxon>
        <taxon>Sphaerotilaceae</taxon>
        <taxon>Sphaerotilus</taxon>
    </lineage>
</organism>
<keyword evidence="2" id="KW-0805">Transcription regulation</keyword>
<keyword evidence="4" id="KW-0804">Transcription</keyword>
<gene>
    <name evidence="8" type="ORF">CATMQ487_20990</name>
</gene>
<dbReference type="InterPro" id="IPR039420">
    <property type="entry name" value="WalR-like"/>
</dbReference>
<dbReference type="Gene3D" id="3.40.50.2300">
    <property type="match status" value="1"/>
</dbReference>
<dbReference type="InterPro" id="IPR058245">
    <property type="entry name" value="NreC/VraR/RcsB-like_REC"/>
</dbReference>
<dbReference type="SMART" id="SM00448">
    <property type="entry name" value="REC"/>
    <property type="match status" value="1"/>
</dbReference>
<evidence type="ECO:0000256" key="3">
    <source>
        <dbReference type="ARBA" id="ARBA00023125"/>
    </source>
</evidence>
<dbReference type="PRINTS" id="PR00038">
    <property type="entry name" value="HTHLUXR"/>
</dbReference>
<feature type="domain" description="HTH luxR-type" evidence="6">
    <location>
        <begin position="155"/>
        <end position="220"/>
    </location>
</feature>
<dbReference type="EMBL" id="AP025730">
    <property type="protein sequence ID" value="BDI05129.1"/>
    <property type="molecule type" value="Genomic_DNA"/>
</dbReference>
<feature type="domain" description="Response regulatory" evidence="7">
    <location>
        <begin position="16"/>
        <end position="132"/>
    </location>
</feature>
<dbReference type="Pfam" id="PF00072">
    <property type="entry name" value="Response_reg"/>
    <property type="match status" value="1"/>
</dbReference>
<dbReference type="CDD" id="cd06170">
    <property type="entry name" value="LuxR_C_like"/>
    <property type="match status" value="1"/>
</dbReference>
<dbReference type="SMART" id="SM00421">
    <property type="entry name" value="HTH_LUXR"/>
    <property type="match status" value="1"/>
</dbReference>
<keyword evidence="1 5" id="KW-0597">Phosphoprotein</keyword>
<evidence type="ECO:0000256" key="2">
    <source>
        <dbReference type="ARBA" id="ARBA00023015"/>
    </source>
</evidence>
<evidence type="ECO:0000256" key="5">
    <source>
        <dbReference type="PROSITE-ProRule" id="PRU00169"/>
    </source>
</evidence>
<name>A0ABN6PJA1_9BURK</name>
<evidence type="ECO:0000259" key="6">
    <source>
        <dbReference type="PROSITE" id="PS50043"/>
    </source>
</evidence>
<dbReference type="Proteomes" id="UP001057498">
    <property type="component" value="Chromosome"/>
</dbReference>
<feature type="modified residue" description="4-aspartylphosphate" evidence="5">
    <location>
        <position position="67"/>
    </location>
</feature>
<dbReference type="InterPro" id="IPR016032">
    <property type="entry name" value="Sig_transdc_resp-reg_C-effctor"/>
</dbReference>
<dbReference type="PROSITE" id="PS50043">
    <property type="entry name" value="HTH_LUXR_2"/>
    <property type="match status" value="1"/>
</dbReference>
<proteinExistence type="predicted"/>
<dbReference type="InterPro" id="IPR000792">
    <property type="entry name" value="Tscrpt_reg_LuxR_C"/>
</dbReference>
<sequence length="242" mass="25907">METCSSATPLPTLRQCVLVVDDHALVREGLRRILESTPPTFEVVEADNAAQALKILRQHPVNIATVDLSMPGMGGLELTQHIKSEFPGVGVLMLSMHAEEQYAMRAFQAGADGYLTKSSAGSELVAAIRKVVAGGVYVTPGQAEYAVRRLAPGPAARTRAELSDRELDVLRRLVCGERPKEIARALDLSIKTISAHKARIQDKLQLPSTAALIRYGLEQGLGGDPLRAVANTPAARGTLPAE</sequence>
<dbReference type="Pfam" id="PF00196">
    <property type="entry name" value="GerE"/>
    <property type="match status" value="1"/>
</dbReference>
<dbReference type="InterPro" id="IPR001789">
    <property type="entry name" value="Sig_transdc_resp-reg_receiver"/>
</dbReference>
<dbReference type="RefSeq" id="WP_251973191.1">
    <property type="nucleotide sequence ID" value="NZ_AP025730.1"/>
</dbReference>
<dbReference type="PANTHER" id="PTHR43214:SF41">
    <property type="entry name" value="NITRATE_NITRITE RESPONSE REGULATOR PROTEIN NARP"/>
    <property type="match status" value="1"/>
</dbReference>
<dbReference type="SUPFAM" id="SSF46894">
    <property type="entry name" value="C-terminal effector domain of the bipartite response regulators"/>
    <property type="match status" value="1"/>
</dbReference>
<evidence type="ECO:0000256" key="4">
    <source>
        <dbReference type="ARBA" id="ARBA00023163"/>
    </source>
</evidence>
<keyword evidence="3 8" id="KW-0238">DNA-binding</keyword>
<dbReference type="InterPro" id="IPR011006">
    <property type="entry name" value="CheY-like_superfamily"/>
</dbReference>
<evidence type="ECO:0000313" key="9">
    <source>
        <dbReference type="Proteomes" id="UP001057498"/>
    </source>
</evidence>
<accession>A0ABN6PJA1</accession>
<protein>
    <submittedName>
        <fullName evidence="8">DNA-binding response regulator</fullName>
    </submittedName>
</protein>
<evidence type="ECO:0000313" key="8">
    <source>
        <dbReference type="EMBL" id="BDI05129.1"/>
    </source>
</evidence>
<evidence type="ECO:0000256" key="1">
    <source>
        <dbReference type="ARBA" id="ARBA00022553"/>
    </source>
</evidence>
<dbReference type="PANTHER" id="PTHR43214">
    <property type="entry name" value="TWO-COMPONENT RESPONSE REGULATOR"/>
    <property type="match status" value="1"/>
</dbReference>
<dbReference type="PROSITE" id="PS50110">
    <property type="entry name" value="RESPONSE_REGULATORY"/>
    <property type="match status" value="1"/>
</dbReference>
<dbReference type="SUPFAM" id="SSF52172">
    <property type="entry name" value="CheY-like"/>
    <property type="match status" value="1"/>
</dbReference>
<keyword evidence="9" id="KW-1185">Reference proteome</keyword>